<dbReference type="PRINTS" id="PR00253">
    <property type="entry name" value="GABAARECEPTR"/>
</dbReference>
<evidence type="ECO:0000256" key="2">
    <source>
        <dbReference type="ARBA" id="ARBA00004236"/>
    </source>
</evidence>
<feature type="domain" description="Neurotransmitter-gated ion-channel transmembrane" evidence="14">
    <location>
        <begin position="249"/>
        <end position="328"/>
    </location>
</feature>
<evidence type="ECO:0000256" key="6">
    <source>
        <dbReference type="ARBA" id="ARBA00022729"/>
    </source>
</evidence>
<dbReference type="SUPFAM" id="SSF63712">
    <property type="entry name" value="Nicotinic receptor ligand binding domain-like"/>
    <property type="match status" value="1"/>
</dbReference>
<feature type="signal peptide" evidence="12">
    <location>
        <begin position="1"/>
        <end position="21"/>
    </location>
</feature>
<feature type="transmembrane region" description="Helical" evidence="11">
    <location>
        <begin position="271"/>
        <end position="288"/>
    </location>
</feature>
<dbReference type="Gene3D" id="1.20.58.390">
    <property type="entry name" value="Neurotransmitter-gated ion-channel transmembrane domain"/>
    <property type="match status" value="1"/>
</dbReference>
<feature type="transmembrane region" description="Helical" evidence="11">
    <location>
        <begin position="410"/>
        <end position="429"/>
    </location>
</feature>
<dbReference type="InterPro" id="IPR036719">
    <property type="entry name" value="Neuro-gated_channel_TM_sf"/>
</dbReference>
<dbReference type="Pfam" id="PF02931">
    <property type="entry name" value="Neur_chan_LBD"/>
    <property type="match status" value="1"/>
</dbReference>
<evidence type="ECO:0000256" key="7">
    <source>
        <dbReference type="ARBA" id="ARBA00022989"/>
    </source>
</evidence>
<dbReference type="Gene3D" id="2.70.170.10">
    <property type="entry name" value="Neurotransmitter-gated ion-channel ligand-binding domain"/>
    <property type="match status" value="1"/>
</dbReference>
<dbReference type="OrthoDB" id="407674at2759"/>
<evidence type="ECO:0000313" key="15">
    <source>
        <dbReference type="EnsemblMetazoa" id="CLYHEMP006363.1"/>
    </source>
</evidence>
<dbReference type="PANTHER" id="PTHR18945">
    <property type="entry name" value="NEUROTRANSMITTER GATED ION CHANNEL"/>
    <property type="match status" value="1"/>
</dbReference>
<keyword evidence="5 11" id="KW-0812">Transmembrane</keyword>
<dbReference type="Proteomes" id="UP000594262">
    <property type="component" value="Unplaced"/>
</dbReference>
<dbReference type="InterPro" id="IPR038050">
    <property type="entry name" value="Neuro_actylchol_rec"/>
</dbReference>
<keyword evidence="16" id="KW-1185">Reference proteome</keyword>
<dbReference type="GO" id="GO:0005886">
    <property type="term" value="C:plasma membrane"/>
    <property type="evidence" value="ECO:0007669"/>
    <property type="project" value="UniProtKB-SubCell"/>
</dbReference>
<dbReference type="InterPro" id="IPR006202">
    <property type="entry name" value="Neur_chan_lig-bd"/>
</dbReference>
<dbReference type="InterPro" id="IPR036734">
    <property type="entry name" value="Neur_chan_lig-bd_sf"/>
</dbReference>
<dbReference type="SUPFAM" id="SSF90112">
    <property type="entry name" value="Neurotransmitter-gated ion-channel transmembrane pore"/>
    <property type="match status" value="1"/>
</dbReference>
<keyword evidence="9 11" id="KW-0472">Membrane</keyword>
<evidence type="ECO:0000259" key="14">
    <source>
        <dbReference type="Pfam" id="PF02932"/>
    </source>
</evidence>
<dbReference type="GO" id="GO:0004888">
    <property type="term" value="F:transmembrane signaling receptor activity"/>
    <property type="evidence" value="ECO:0007669"/>
    <property type="project" value="InterPro"/>
</dbReference>
<keyword evidence="7 11" id="KW-1133">Transmembrane helix</keyword>
<dbReference type="AlphaFoldDB" id="A0A7M5VAD9"/>
<keyword evidence="4" id="KW-1003">Cell membrane</keyword>
<dbReference type="PRINTS" id="PR00252">
    <property type="entry name" value="NRIONCHANNEL"/>
</dbReference>
<evidence type="ECO:0000256" key="12">
    <source>
        <dbReference type="SAM" id="SignalP"/>
    </source>
</evidence>
<proteinExistence type="predicted"/>
<accession>A0A7M5VAD9</accession>
<protein>
    <submittedName>
        <fullName evidence="15">Uncharacterized protein</fullName>
    </submittedName>
</protein>
<evidence type="ECO:0000256" key="10">
    <source>
        <dbReference type="ARBA" id="ARBA00023303"/>
    </source>
</evidence>
<evidence type="ECO:0000313" key="16">
    <source>
        <dbReference type="Proteomes" id="UP000594262"/>
    </source>
</evidence>
<dbReference type="InterPro" id="IPR006201">
    <property type="entry name" value="Neur_channel"/>
</dbReference>
<feature type="transmembrane region" description="Helical" evidence="11">
    <location>
        <begin position="242"/>
        <end position="264"/>
    </location>
</feature>
<keyword evidence="3" id="KW-0813">Transport</keyword>
<keyword evidence="6 12" id="KW-0732">Signal</keyword>
<feature type="transmembrane region" description="Helical" evidence="11">
    <location>
        <begin position="308"/>
        <end position="327"/>
    </location>
</feature>
<feature type="chain" id="PRO_5029489524" evidence="12">
    <location>
        <begin position="22"/>
        <end position="446"/>
    </location>
</feature>
<name>A0A7M5VAD9_9CNID</name>
<dbReference type="Pfam" id="PF02932">
    <property type="entry name" value="Neur_chan_memb"/>
    <property type="match status" value="1"/>
</dbReference>
<evidence type="ECO:0000256" key="11">
    <source>
        <dbReference type="SAM" id="Phobius"/>
    </source>
</evidence>
<feature type="domain" description="Neurotransmitter-gated ion-channel ligand-binding" evidence="13">
    <location>
        <begin position="27"/>
        <end position="240"/>
    </location>
</feature>
<dbReference type="InterPro" id="IPR006028">
    <property type="entry name" value="GABAA/Glycine_rcpt"/>
</dbReference>
<evidence type="ECO:0000256" key="5">
    <source>
        <dbReference type="ARBA" id="ARBA00022692"/>
    </source>
</evidence>
<dbReference type="EnsemblMetazoa" id="CLYHEMT006363.1">
    <property type="protein sequence ID" value="CLYHEMP006363.1"/>
    <property type="gene ID" value="CLYHEMG006363"/>
</dbReference>
<evidence type="ECO:0000256" key="9">
    <source>
        <dbReference type="ARBA" id="ARBA00023136"/>
    </source>
</evidence>
<dbReference type="RefSeq" id="XP_066920867.1">
    <property type="nucleotide sequence ID" value="XM_067064766.1"/>
</dbReference>
<dbReference type="GeneID" id="136808231"/>
<evidence type="ECO:0000256" key="8">
    <source>
        <dbReference type="ARBA" id="ARBA00023065"/>
    </source>
</evidence>
<evidence type="ECO:0000256" key="3">
    <source>
        <dbReference type="ARBA" id="ARBA00022448"/>
    </source>
</evidence>
<reference evidence="15" key="1">
    <citation type="submission" date="2021-01" db="UniProtKB">
        <authorList>
            <consortium name="EnsemblMetazoa"/>
        </authorList>
    </citation>
    <scope>IDENTIFICATION</scope>
</reference>
<evidence type="ECO:0000259" key="13">
    <source>
        <dbReference type="Pfam" id="PF02931"/>
    </source>
</evidence>
<dbReference type="InterPro" id="IPR006029">
    <property type="entry name" value="Neurotrans-gated_channel_TM"/>
</dbReference>
<sequence>MATLFSKLLLLQFLLVASSKCENIPKDKILENLMKKYDNFLLPQKDTSESVPVGVSLYVLDMNPLKNDKLYDHYFADIIIQQIWYDFRLQYQEFSNETITVDGAFENNIWQPDTRILTEKRSYPVEITKKNVQLTLHPNGTVFTSRRTRSMNFCSMNYSTFPFDSQICEFRLEAFSYSNDYVDLHWLNRDEPEKNLVFARDLQIEQLQLEHFQVYGESFHYAGNGSGTHEQLVVNFHFKRPISFYLIRLYLPNLITVVLSWTAFWVDYRSLSARVTIGITTVLTINELRLNIYKDDASAGRYLNLYDTYSFVCFLFVFAALIEYSIAQSIDIKYRLRDFYKAQQSMNPGQDGLDYEDTVEQNITGASSNDQEQVPKRHFKRLEKFSFDYIDYQHSIVRDKYHALDKISQYVFPLTFLIINVVYAGVVVYTRRLDSERVAGFVKVVM</sequence>
<dbReference type="GO" id="GO:0005230">
    <property type="term" value="F:extracellular ligand-gated monoatomic ion channel activity"/>
    <property type="evidence" value="ECO:0007669"/>
    <property type="project" value="InterPro"/>
</dbReference>
<keyword evidence="8" id="KW-0406">Ion transport</keyword>
<evidence type="ECO:0000256" key="4">
    <source>
        <dbReference type="ARBA" id="ARBA00022475"/>
    </source>
</evidence>
<comment type="subcellular location">
    <subcellularLocation>
        <location evidence="2">Cell membrane</location>
    </subcellularLocation>
    <subcellularLocation>
        <location evidence="1">Membrane</location>
        <topology evidence="1">Multi-pass membrane protein</topology>
    </subcellularLocation>
</comment>
<organism evidence="15 16">
    <name type="scientific">Clytia hemisphaerica</name>
    <dbReference type="NCBI Taxonomy" id="252671"/>
    <lineage>
        <taxon>Eukaryota</taxon>
        <taxon>Metazoa</taxon>
        <taxon>Cnidaria</taxon>
        <taxon>Hydrozoa</taxon>
        <taxon>Hydroidolina</taxon>
        <taxon>Leptothecata</taxon>
        <taxon>Obeliida</taxon>
        <taxon>Clytiidae</taxon>
        <taxon>Clytia</taxon>
    </lineage>
</organism>
<keyword evidence="10" id="KW-0407">Ion channel</keyword>
<evidence type="ECO:0000256" key="1">
    <source>
        <dbReference type="ARBA" id="ARBA00004141"/>
    </source>
</evidence>